<organism evidence="2">
    <name type="scientific">uncultured Blastococcus sp</name>
    <dbReference type="NCBI Taxonomy" id="217144"/>
    <lineage>
        <taxon>Bacteria</taxon>
        <taxon>Bacillati</taxon>
        <taxon>Actinomycetota</taxon>
        <taxon>Actinomycetes</taxon>
        <taxon>Geodermatophilales</taxon>
        <taxon>Geodermatophilaceae</taxon>
        <taxon>Blastococcus</taxon>
        <taxon>environmental samples</taxon>
    </lineage>
</organism>
<gene>
    <name evidence="2" type="ORF">AVDCRST_MAG57-2956</name>
</gene>
<evidence type="ECO:0000313" key="2">
    <source>
        <dbReference type="EMBL" id="CAA9268061.1"/>
    </source>
</evidence>
<feature type="non-terminal residue" evidence="2">
    <location>
        <position position="254"/>
    </location>
</feature>
<feature type="region of interest" description="Disordered" evidence="1">
    <location>
        <begin position="148"/>
        <end position="254"/>
    </location>
</feature>
<sequence>DPTQGCRGSAGHDRAGGRAAAAQRAAGPLGQRRGLPPPPAGHRRRRGGRRVAAGGVAVDPAGFTAVLRIDPRGRRHVGGRGTGVRAAAPGTDVRARGPTAPAGAHAGRLRGRRVRGLLCRGAGRPADPRARAGDQLGAQLRRPGIAPARAHHHAGQRSGGGGVLPRCALRGSGRAPAGARVDRGVRAGHDRDPQPGARAGERAHGAALRPAAQDHRRNPGADADARGVVGPDAALPAAPVRRPAGGGAAAVVRL</sequence>
<dbReference type="EMBL" id="CADCTI010000248">
    <property type="protein sequence ID" value="CAA9268061.1"/>
    <property type="molecule type" value="Genomic_DNA"/>
</dbReference>
<feature type="compositionally biased region" description="Low complexity" evidence="1">
    <location>
        <begin position="17"/>
        <end position="34"/>
    </location>
</feature>
<name>A0A6J4J4I0_9ACTN</name>
<dbReference type="AlphaFoldDB" id="A0A6J4J4I0"/>
<protein>
    <submittedName>
        <fullName evidence="2">Integral membrane protein</fullName>
    </submittedName>
</protein>
<feature type="region of interest" description="Disordered" evidence="1">
    <location>
        <begin position="1"/>
        <end position="55"/>
    </location>
</feature>
<accession>A0A6J4J4I0</accession>
<feature type="non-terminal residue" evidence="2">
    <location>
        <position position="1"/>
    </location>
</feature>
<feature type="compositionally biased region" description="Low complexity" evidence="1">
    <location>
        <begin position="233"/>
        <end position="254"/>
    </location>
</feature>
<feature type="region of interest" description="Disordered" evidence="1">
    <location>
        <begin position="73"/>
        <end position="107"/>
    </location>
</feature>
<evidence type="ECO:0000256" key="1">
    <source>
        <dbReference type="SAM" id="MobiDB-lite"/>
    </source>
</evidence>
<feature type="compositionally biased region" description="Basic and acidic residues" evidence="1">
    <location>
        <begin position="212"/>
        <end position="225"/>
    </location>
</feature>
<reference evidence="2" key="1">
    <citation type="submission" date="2020-02" db="EMBL/GenBank/DDBJ databases">
        <authorList>
            <person name="Meier V. D."/>
        </authorList>
    </citation>
    <scope>NUCLEOTIDE SEQUENCE</scope>
    <source>
        <strain evidence="2">AVDCRST_MAG57</strain>
    </source>
</reference>
<feature type="compositionally biased region" description="Basic and acidic residues" evidence="1">
    <location>
        <begin position="180"/>
        <end position="204"/>
    </location>
</feature>
<proteinExistence type="predicted"/>